<comment type="cofactor">
    <cofactor evidence="9">
        <name>Zn(2+)</name>
        <dbReference type="ChEBI" id="CHEBI:29105"/>
    </cofactor>
    <text evidence="9">Binds 3 Zn(2+) ions.</text>
</comment>
<evidence type="ECO:0000256" key="4">
    <source>
        <dbReference type="ARBA" id="ARBA00022759"/>
    </source>
</evidence>
<dbReference type="SMART" id="SM00518">
    <property type="entry name" value="AP2Ec"/>
    <property type="match status" value="1"/>
</dbReference>
<dbReference type="OrthoDB" id="9805666at2"/>
<dbReference type="SUPFAM" id="SSF51658">
    <property type="entry name" value="Xylose isomerase-like"/>
    <property type="match status" value="1"/>
</dbReference>
<feature type="binding site" evidence="9">
    <location>
        <position position="109"/>
    </location>
    <ligand>
        <name>Zn(2+)</name>
        <dbReference type="ChEBI" id="CHEBI:29105"/>
        <label>1</label>
    </ligand>
</feature>
<dbReference type="NCBIfam" id="NF002199">
    <property type="entry name" value="PRK01060.1-4"/>
    <property type="match status" value="1"/>
</dbReference>
<dbReference type="InterPro" id="IPR036237">
    <property type="entry name" value="Xyl_isomerase-like_sf"/>
</dbReference>
<evidence type="ECO:0000256" key="8">
    <source>
        <dbReference type="ARBA" id="ARBA00023204"/>
    </source>
</evidence>
<name>V5WGA2_9SPIO</name>
<dbReference type="PROSITE" id="PS00731">
    <property type="entry name" value="AP_NUCLEASE_F2_3"/>
    <property type="match status" value="1"/>
</dbReference>
<comment type="function">
    <text evidence="9">Endonuclease IV plays a role in DNA repair. It cleaves phosphodiester bonds at apurinic or apyrimidinic (AP) sites, generating a 3'-hydroxyl group and a 5'-terminal sugar phosphate.</text>
</comment>
<feature type="binding site" evidence="9">
    <location>
        <position position="216"/>
    </location>
    <ligand>
        <name>Zn(2+)</name>
        <dbReference type="ChEBI" id="CHEBI:29105"/>
        <label>2</label>
    </ligand>
</feature>
<feature type="binding site" evidence="9">
    <location>
        <position position="229"/>
    </location>
    <ligand>
        <name>Zn(2+)</name>
        <dbReference type="ChEBI" id="CHEBI:29105"/>
        <label>3</label>
    </ligand>
</feature>
<evidence type="ECO:0000256" key="1">
    <source>
        <dbReference type="ARBA" id="ARBA00005340"/>
    </source>
</evidence>
<comment type="similarity">
    <text evidence="1 9">Belongs to the AP endonuclease 2 family.</text>
</comment>
<dbReference type="InterPro" id="IPR018246">
    <property type="entry name" value="AP_endonuc_F2_Zn_BS"/>
</dbReference>
<keyword evidence="6 9" id="KW-0378">Hydrolase</keyword>
<keyword evidence="4 9" id="KW-0255">Endonuclease</keyword>
<organism evidence="11 12">
    <name type="scientific">Salinispira pacifica</name>
    <dbReference type="NCBI Taxonomy" id="1307761"/>
    <lineage>
        <taxon>Bacteria</taxon>
        <taxon>Pseudomonadati</taxon>
        <taxon>Spirochaetota</taxon>
        <taxon>Spirochaetia</taxon>
        <taxon>Spirochaetales</taxon>
        <taxon>Spirochaetaceae</taxon>
        <taxon>Salinispira</taxon>
    </lineage>
</organism>
<dbReference type="GO" id="GO:0008270">
    <property type="term" value="F:zinc ion binding"/>
    <property type="evidence" value="ECO:0007669"/>
    <property type="project" value="UniProtKB-UniRule"/>
</dbReference>
<keyword evidence="3 9" id="KW-0479">Metal-binding</keyword>
<dbReference type="PROSITE" id="PS51432">
    <property type="entry name" value="AP_NUCLEASE_F2_4"/>
    <property type="match status" value="1"/>
</dbReference>
<dbReference type="PANTHER" id="PTHR21445:SF0">
    <property type="entry name" value="APURINIC-APYRIMIDINIC ENDONUCLEASE"/>
    <property type="match status" value="1"/>
</dbReference>
<dbReference type="RefSeq" id="WP_024267790.1">
    <property type="nucleotide sequence ID" value="NC_023035.1"/>
</dbReference>
<feature type="binding site" evidence="9">
    <location>
        <position position="231"/>
    </location>
    <ligand>
        <name>Zn(2+)</name>
        <dbReference type="ChEBI" id="CHEBI:29105"/>
        <label>3</label>
    </ligand>
</feature>
<dbReference type="HAMAP" id="MF_00152">
    <property type="entry name" value="Nfo"/>
    <property type="match status" value="1"/>
</dbReference>
<dbReference type="GO" id="GO:0008833">
    <property type="term" value="F:deoxyribonuclease IV (phage-T4-induced) activity"/>
    <property type="evidence" value="ECO:0007669"/>
    <property type="project" value="UniProtKB-UniRule"/>
</dbReference>
<dbReference type="GO" id="GO:0008081">
    <property type="term" value="F:phosphoric diester hydrolase activity"/>
    <property type="evidence" value="ECO:0007669"/>
    <property type="project" value="TreeGrafter"/>
</dbReference>
<evidence type="ECO:0000256" key="9">
    <source>
        <dbReference type="HAMAP-Rule" id="MF_00152"/>
    </source>
</evidence>
<dbReference type="AlphaFoldDB" id="V5WGA2"/>
<dbReference type="Proteomes" id="UP000018680">
    <property type="component" value="Chromosome"/>
</dbReference>
<keyword evidence="2 9" id="KW-0540">Nuclease</keyword>
<dbReference type="NCBIfam" id="TIGR00587">
    <property type="entry name" value="nfo"/>
    <property type="match status" value="1"/>
</dbReference>
<feature type="binding site" evidence="9">
    <location>
        <position position="69"/>
    </location>
    <ligand>
        <name>Zn(2+)</name>
        <dbReference type="ChEBI" id="CHEBI:29105"/>
        <label>1</label>
    </ligand>
</feature>
<keyword evidence="12" id="KW-1185">Reference proteome</keyword>
<evidence type="ECO:0000256" key="7">
    <source>
        <dbReference type="ARBA" id="ARBA00022833"/>
    </source>
</evidence>
<evidence type="ECO:0000313" key="12">
    <source>
        <dbReference type="Proteomes" id="UP000018680"/>
    </source>
</evidence>
<dbReference type="GO" id="GO:0006284">
    <property type="term" value="P:base-excision repair"/>
    <property type="evidence" value="ECO:0007669"/>
    <property type="project" value="TreeGrafter"/>
</dbReference>
<dbReference type="FunFam" id="3.20.20.150:FF:000001">
    <property type="entry name" value="Probable endonuclease 4"/>
    <property type="match status" value="1"/>
</dbReference>
<evidence type="ECO:0000256" key="5">
    <source>
        <dbReference type="ARBA" id="ARBA00022763"/>
    </source>
</evidence>
<dbReference type="PANTHER" id="PTHR21445">
    <property type="entry name" value="ENDONUCLEASE IV ENDODEOXYRIBONUCLEASE IV"/>
    <property type="match status" value="1"/>
</dbReference>
<feature type="binding site" evidence="9">
    <location>
        <position position="261"/>
    </location>
    <ligand>
        <name>Zn(2+)</name>
        <dbReference type="ChEBI" id="CHEBI:29105"/>
        <label>2</label>
    </ligand>
</feature>
<dbReference type="PROSITE" id="PS00730">
    <property type="entry name" value="AP_NUCLEASE_F2_2"/>
    <property type="match status" value="1"/>
</dbReference>
<feature type="binding site" evidence="9">
    <location>
        <position position="182"/>
    </location>
    <ligand>
        <name>Zn(2+)</name>
        <dbReference type="ChEBI" id="CHEBI:29105"/>
        <label>3</label>
    </ligand>
</feature>
<gene>
    <name evidence="9" type="primary">nfo</name>
    <name evidence="11" type="ORF">L21SP2_1470</name>
</gene>
<protein>
    <recommendedName>
        <fullName evidence="9">Probable endonuclease 4</fullName>
        <ecNumber evidence="9">3.1.21.2</ecNumber>
    </recommendedName>
    <alternativeName>
        <fullName evidence="9">Endodeoxyribonuclease IV</fullName>
    </alternativeName>
    <alternativeName>
        <fullName evidence="9">Endonuclease IV</fullName>
    </alternativeName>
</protein>
<dbReference type="Gene3D" id="3.20.20.150">
    <property type="entry name" value="Divalent-metal-dependent TIM barrel enzymes"/>
    <property type="match status" value="1"/>
</dbReference>
<dbReference type="InterPro" id="IPR013022">
    <property type="entry name" value="Xyl_isomerase-like_TIM-brl"/>
</dbReference>
<evidence type="ECO:0000313" key="11">
    <source>
        <dbReference type="EMBL" id="AHC14867.1"/>
    </source>
</evidence>
<dbReference type="EC" id="3.1.21.2" evidence="9"/>
<evidence type="ECO:0000256" key="6">
    <source>
        <dbReference type="ARBA" id="ARBA00022801"/>
    </source>
</evidence>
<evidence type="ECO:0000259" key="10">
    <source>
        <dbReference type="Pfam" id="PF01261"/>
    </source>
</evidence>
<feature type="binding site" evidence="9">
    <location>
        <position position="145"/>
    </location>
    <ligand>
        <name>Zn(2+)</name>
        <dbReference type="ChEBI" id="CHEBI:29105"/>
        <label>2</label>
    </ligand>
</feature>
<proteinExistence type="inferred from homology"/>
<dbReference type="HOGENOM" id="CLU_025885_0_4_12"/>
<dbReference type="PATRIC" id="fig|1307761.3.peg.1464"/>
<dbReference type="Pfam" id="PF01261">
    <property type="entry name" value="AP_endonuc_2"/>
    <property type="match status" value="1"/>
</dbReference>
<dbReference type="GO" id="GO:0003906">
    <property type="term" value="F:DNA-(apurinic or apyrimidinic site) endonuclease activity"/>
    <property type="evidence" value="ECO:0007669"/>
    <property type="project" value="TreeGrafter"/>
</dbReference>
<accession>V5WGA2</accession>
<dbReference type="KEGG" id="slr:L21SP2_1470"/>
<reference evidence="11 12" key="1">
    <citation type="journal article" date="2015" name="Stand. Genomic Sci.">
        <title>Complete genome sequence and description of Salinispira pacifica gen. nov., sp. nov., a novel spirochaete isolated form a hypersaline microbial mat.</title>
        <authorList>
            <person name="Ben Hania W."/>
            <person name="Joseph M."/>
            <person name="Schumann P."/>
            <person name="Bunk B."/>
            <person name="Fiebig A."/>
            <person name="Sproer C."/>
            <person name="Klenk H.P."/>
            <person name="Fardeau M.L."/>
            <person name="Spring S."/>
        </authorList>
    </citation>
    <scope>NUCLEOTIDE SEQUENCE [LARGE SCALE GENOMIC DNA]</scope>
    <source>
        <strain evidence="11 12">L21-RPul-D2</strain>
    </source>
</reference>
<feature type="domain" description="Xylose isomerase-like TIM barrel" evidence="10">
    <location>
        <begin position="19"/>
        <end position="277"/>
    </location>
</feature>
<dbReference type="PROSITE" id="PS00729">
    <property type="entry name" value="AP_NUCLEASE_F2_1"/>
    <property type="match status" value="1"/>
</dbReference>
<feature type="binding site" evidence="9">
    <location>
        <position position="145"/>
    </location>
    <ligand>
        <name>Zn(2+)</name>
        <dbReference type="ChEBI" id="CHEBI:29105"/>
        <label>1</label>
    </ligand>
</feature>
<comment type="catalytic activity">
    <reaction evidence="9">
        <text>Endonucleolytic cleavage to 5'-phosphooligonucleotide end-products.</text>
        <dbReference type="EC" id="3.1.21.2"/>
    </reaction>
</comment>
<sequence>MKYTGAHVSAAGGVYKAPARAAEISANAMAIFTKNQKRWSAPPLKKEDVDQFKSEQERLGIRSDQIMPHASYLINLGNPDPEKRKKSYEAFLDEMQRVEQLGLTLLNFHPGAHLKQTDEAECVRKVAQGINAALGETRTAVAVVENTAGQGSWIGYRFEHLRDIIALVDQPSRVGVCLDTCHTHAGGYDLSTAESCETVFEEFGRVVGFDMLKGMHLNDSQSEWNSRVDRHASLGDGTIGLDAFRYIMSDPRFDNIPLILETPEPNRWAEEIELLRSFAE</sequence>
<dbReference type="GO" id="GO:0003677">
    <property type="term" value="F:DNA binding"/>
    <property type="evidence" value="ECO:0007669"/>
    <property type="project" value="InterPro"/>
</dbReference>
<dbReference type="CDD" id="cd00019">
    <property type="entry name" value="AP2Ec"/>
    <property type="match status" value="1"/>
</dbReference>
<dbReference type="EMBL" id="CP006939">
    <property type="protein sequence ID" value="AHC14867.1"/>
    <property type="molecule type" value="Genomic_DNA"/>
</dbReference>
<keyword evidence="5 9" id="KW-0227">DNA damage</keyword>
<dbReference type="InterPro" id="IPR001719">
    <property type="entry name" value="AP_endonuc_2"/>
</dbReference>
<feature type="binding site" evidence="9">
    <location>
        <position position="179"/>
    </location>
    <ligand>
        <name>Zn(2+)</name>
        <dbReference type="ChEBI" id="CHEBI:29105"/>
        <label>2</label>
    </ligand>
</feature>
<dbReference type="eggNOG" id="COG0648">
    <property type="taxonomic scope" value="Bacteria"/>
</dbReference>
<keyword evidence="8 9" id="KW-0234">DNA repair</keyword>
<evidence type="ECO:0000256" key="3">
    <source>
        <dbReference type="ARBA" id="ARBA00022723"/>
    </source>
</evidence>
<dbReference type="STRING" id="1307761.L21SP2_1470"/>
<keyword evidence="7 9" id="KW-0862">Zinc</keyword>
<evidence type="ECO:0000256" key="2">
    <source>
        <dbReference type="ARBA" id="ARBA00022722"/>
    </source>
</evidence>